<name>A0A6J6APF3_9ZZZZ</name>
<gene>
    <name evidence="1" type="ORF">UFOPK4201_01348</name>
</gene>
<dbReference type="AlphaFoldDB" id="A0A6J6APF3"/>
<protein>
    <submittedName>
        <fullName evidence="1">Unannotated protein</fullName>
    </submittedName>
</protein>
<accession>A0A6J6APF3</accession>
<reference evidence="1" key="1">
    <citation type="submission" date="2020-05" db="EMBL/GenBank/DDBJ databases">
        <authorList>
            <person name="Chiriac C."/>
            <person name="Salcher M."/>
            <person name="Ghai R."/>
            <person name="Kavagutti S V."/>
        </authorList>
    </citation>
    <scope>NUCLEOTIDE SEQUENCE</scope>
</reference>
<proteinExistence type="predicted"/>
<organism evidence="1">
    <name type="scientific">freshwater metagenome</name>
    <dbReference type="NCBI Taxonomy" id="449393"/>
    <lineage>
        <taxon>unclassified sequences</taxon>
        <taxon>metagenomes</taxon>
        <taxon>ecological metagenomes</taxon>
    </lineage>
</organism>
<sequence>MAAHHSLKLLEPESRHCCEYAALVGNGFGHHDIERAQTVGSDHEQSVIARVVNVANFS</sequence>
<dbReference type="EMBL" id="CAEUNJ010000061">
    <property type="protein sequence ID" value="CAB4372228.1"/>
    <property type="molecule type" value="Genomic_DNA"/>
</dbReference>
<evidence type="ECO:0000313" key="1">
    <source>
        <dbReference type="EMBL" id="CAB4372228.1"/>
    </source>
</evidence>